<sequence length="347" mass="39762">MKNNLTDRKLRILEFIIQEYIHTAEPIGSRTISKNQGLNVSAATIRNEMSDLEELGLLVQPHTSAGRIPSEKAYEIYVKNMMGSNFLKEYDKQMIQSKLGKNIDKISTLLQESLDLISELTNYTSIGILETQNRKRVLKNISLVPIDSRRIVIVTVLDDGEVRNDTMILHQIIDTESLRLISDAINESLVGKCYEDISESLFPYIKSKISEYTVALDDIFSFLEEKIHHPNDSFQLVFHGMTNIFNHPEFNDISRARSFFTMMKEEDLLKKVLDIRGIEKDNINIVIGDDRMDSVMRDCSIITANYIKDGVPIGKVGIIGPKRMDYQRAYSVMSYLQKQINRLLNDS</sequence>
<dbReference type="InterPro" id="IPR021153">
    <property type="entry name" value="HrcA_C"/>
</dbReference>
<dbReference type="SUPFAM" id="SSF55781">
    <property type="entry name" value="GAF domain-like"/>
    <property type="match status" value="1"/>
</dbReference>
<dbReference type="PATRIC" id="fig|546269.5.peg.571"/>
<dbReference type="eggNOG" id="COG1420">
    <property type="taxonomic scope" value="Bacteria"/>
</dbReference>
<evidence type="ECO:0000256" key="4">
    <source>
        <dbReference type="ARBA" id="ARBA00023163"/>
    </source>
</evidence>
<evidence type="ECO:0000256" key="2">
    <source>
        <dbReference type="ARBA" id="ARBA00023015"/>
    </source>
</evidence>
<keyword evidence="2 5" id="KW-0805">Transcription regulation</keyword>
<dbReference type="PANTHER" id="PTHR34824:SF1">
    <property type="entry name" value="HEAT-INDUCIBLE TRANSCRIPTION REPRESSOR HRCA"/>
    <property type="match status" value="1"/>
</dbReference>
<dbReference type="AlphaFoldDB" id="D6GR85"/>
<comment type="function">
    <text evidence="5">Negative regulator of class I heat shock genes (grpE-dnaK-dnaJ and groELS operons). Prevents heat-shock induction of these operons.</text>
</comment>
<dbReference type="Pfam" id="PF03444">
    <property type="entry name" value="WHD_HrcA"/>
    <property type="match status" value="1"/>
</dbReference>
<dbReference type="PANTHER" id="PTHR34824">
    <property type="entry name" value="HEAT-INDUCIBLE TRANSCRIPTION REPRESSOR HRCA"/>
    <property type="match status" value="1"/>
</dbReference>
<gene>
    <name evidence="5 8" type="primary">hrcA</name>
    <name evidence="8" type="ordered locus">HMPREF0389_00090</name>
</gene>
<evidence type="ECO:0000259" key="7">
    <source>
        <dbReference type="Pfam" id="PF03444"/>
    </source>
</evidence>
<comment type="similarity">
    <text evidence="5">Belongs to the HrcA family.</text>
</comment>
<keyword evidence="3 5" id="KW-0346">Stress response</keyword>
<keyword evidence="1 5" id="KW-0678">Repressor</keyword>
<proteinExistence type="inferred from homology"/>
<dbReference type="InterPro" id="IPR036390">
    <property type="entry name" value="WH_DNA-bd_sf"/>
</dbReference>
<dbReference type="RefSeq" id="WP_014262202.1">
    <property type="nucleotide sequence ID" value="NC_016630.1"/>
</dbReference>
<dbReference type="Gene3D" id="1.10.10.10">
    <property type="entry name" value="Winged helix-like DNA-binding domain superfamily/Winged helix DNA-binding domain"/>
    <property type="match status" value="1"/>
</dbReference>
<accession>D6GR85</accession>
<dbReference type="SUPFAM" id="SSF46785">
    <property type="entry name" value="Winged helix' DNA-binding domain"/>
    <property type="match status" value="1"/>
</dbReference>
<feature type="domain" description="Heat-inducible transcription repressor HrcA C-terminal" evidence="6">
    <location>
        <begin position="108"/>
        <end position="328"/>
    </location>
</feature>
<dbReference type="PIRSF" id="PIRSF005485">
    <property type="entry name" value="HrcA"/>
    <property type="match status" value="1"/>
</dbReference>
<evidence type="ECO:0000256" key="1">
    <source>
        <dbReference type="ARBA" id="ARBA00022491"/>
    </source>
</evidence>
<dbReference type="STRING" id="546269.HMPREF0389_00090"/>
<evidence type="ECO:0000313" key="8">
    <source>
        <dbReference type="EMBL" id="EFE28176.1"/>
    </source>
</evidence>
<dbReference type="KEGG" id="faa:HMPREF0389_00090"/>
<name>D6GR85_FILAD</name>
<evidence type="ECO:0000313" key="9">
    <source>
        <dbReference type="Proteomes" id="UP000007468"/>
    </source>
</evidence>
<dbReference type="HAMAP" id="MF_00081">
    <property type="entry name" value="HrcA"/>
    <property type="match status" value="1"/>
</dbReference>
<dbReference type="OrthoDB" id="9783139at2"/>
<dbReference type="Pfam" id="PF01628">
    <property type="entry name" value="HrcA"/>
    <property type="match status" value="1"/>
</dbReference>
<dbReference type="InterPro" id="IPR029016">
    <property type="entry name" value="GAF-like_dom_sf"/>
</dbReference>
<protein>
    <recommendedName>
        <fullName evidence="5">Heat-inducible transcription repressor HrcA</fullName>
    </recommendedName>
</protein>
<dbReference type="EMBL" id="CP002390">
    <property type="protein sequence ID" value="EFE28176.1"/>
    <property type="molecule type" value="Genomic_DNA"/>
</dbReference>
<reference evidence="9" key="1">
    <citation type="submission" date="2010-12" db="EMBL/GenBank/DDBJ databases">
        <title>The genome sequence of Filifactor alocis strain ATCC 35896.</title>
        <authorList>
            <consortium name="The Broad Institute Genome Sequencing Platform"/>
            <person name="Ward D."/>
            <person name="Earl A."/>
            <person name="Feldgarden M."/>
            <person name="Young S.K."/>
            <person name="Gargeya S."/>
            <person name="Zeng Q."/>
            <person name="Alvarado L."/>
            <person name="Berlin A."/>
            <person name="Bochicchio J."/>
            <person name="Chapman S.B."/>
            <person name="Chen Z."/>
            <person name="Freedman E."/>
            <person name="Gellesch M."/>
            <person name="Goldberg J."/>
            <person name="Griggs A."/>
            <person name="Gujja S."/>
            <person name="Heilman E."/>
            <person name="Heiman D."/>
            <person name="Howarth C."/>
            <person name="Mehta T."/>
            <person name="Neiman D."/>
            <person name="Pearson M."/>
            <person name="Roberts A."/>
            <person name="Saif S."/>
            <person name="Shea T."/>
            <person name="Shenoy N."/>
            <person name="Sisk P."/>
            <person name="Stolte C."/>
            <person name="Sykes S."/>
            <person name="White J."/>
            <person name="Yandava C."/>
            <person name="Izard J."/>
            <person name="Blanton J.M."/>
            <person name="Baranova O.V."/>
            <person name="Tanner A.C."/>
            <person name="Dewhirst F.E."/>
            <person name="Haas B."/>
            <person name="Nusbaum C."/>
            <person name="Birren B."/>
        </authorList>
    </citation>
    <scope>NUCLEOTIDE SEQUENCE [LARGE SCALE GENOMIC DNA]</scope>
    <source>
        <strain evidence="9">ATCC 35896 / D40 B5</strain>
    </source>
</reference>
<dbReference type="InterPro" id="IPR036388">
    <property type="entry name" value="WH-like_DNA-bd_sf"/>
</dbReference>
<dbReference type="NCBIfam" id="TIGR00331">
    <property type="entry name" value="hrcA"/>
    <property type="match status" value="1"/>
</dbReference>
<dbReference type="InterPro" id="IPR005104">
    <property type="entry name" value="WHTH_HrcA_DNA-bd"/>
</dbReference>
<dbReference type="InterPro" id="IPR023120">
    <property type="entry name" value="WHTH_transcript_rep_HrcA_IDD"/>
</dbReference>
<evidence type="ECO:0000259" key="6">
    <source>
        <dbReference type="Pfam" id="PF01628"/>
    </source>
</evidence>
<keyword evidence="9" id="KW-1185">Reference proteome</keyword>
<dbReference type="Proteomes" id="UP000007468">
    <property type="component" value="Chromosome"/>
</dbReference>
<dbReference type="Gene3D" id="3.30.450.40">
    <property type="match status" value="1"/>
</dbReference>
<evidence type="ECO:0000256" key="3">
    <source>
        <dbReference type="ARBA" id="ARBA00023016"/>
    </source>
</evidence>
<evidence type="ECO:0000256" key="5">
    <source>
        <dbReference type="HAMAP-Rule" id="MF_00081"/>
    </source>
</evidence>
<dbReference type="GO" id="GO:0003677">
    <property type="term" value="F:DNA binding"/>
    <property type="evidence" value="ECO:0007669"/>
    <property type="project" value="InterPro"/>
</dbReference>
<dbReference type="InterPro" id="IPR002571">
    <property type="entry name" value="HrcA"/>
</dbReference>
<keyword evidence="4 5" id="KW-0804">Transcription</keyword>
<dbReference type="Gene3D" id="3.30.390.60">
    <property type="entry name" value="Heat-inducible transcription repressor hrca homolog, domain 3"/>
    <property type="match status" value="1"/>
</dbReference>
<organism evidence="8 9">
    <name type="scientific">Filifactor alocis (strain ATCC 35896 / CCUG 47790 / D40 B5)</name>
    <name type="common">Fusobacterium alocis</name>
    <dbReference type="NCBI Taxonomy" id="546269"/>
    <lineage>
        <taxon>Bacteria</taxon>
        <taxon>Bacillati</taxon>
        <taxon>Bacillota</taxon>
        <taxon>Clostridia</taxon>
        <taxon>Peptostreptococcales</taxon>
        <taxon>Filifactoraceae</taxon>
        <taxon>Filifactor</taxon>
    </lineage>
</organism>
<dbReference type="GO" id="GO:0045892">
    <property type="term" value="P:negative regulation of DNA-templated transcription"/>
    <property type="evidence" value="ECO:0007669"/>
    <property type="project" value="UniProtKB-UniRule"/>
</dbReference>
<feature type="domain" description="Winged helix-turn-helix transcription repressor HrcA DNA-binding" evidence="7">
    <location>
        <begin position="4"/>
        <end position="76"/>
    </location>
</feature>